<accession>A0A0F6HBX1</accession>
<dbReference type="InterPro" id="IPR027417">
    <property type="entry name" value="P-loop_NTPase"/>
</dbReference>
<proteinExistence type="predicted"/>
<evidence type="ECO:0000313" key="3">
    <source>
        <dbReference type="Proteomes" id="UP000006324"/>
    </source>
</evidence>
<dbReference type="GeneID" id="61143289"/>
<organism evidence="2 3">
    <name type="scientific">Leptospira interrogans str. UI 12621</name>
    <dbReference type="NCBI Taxonomy" id="1049937"/>
    <lineage>
        <taxon>Bacteria</taxon>
        <taxon>Pseudomonadati</taxon>
        <taxon>Spirochaetota</taxon>
        <taxon>Spirochaetia</taxon>
        <taxon>Leptospirales</taxon>
        <taxon>Leptospiraceae</taxon>
        <taxon>Leptospira</taxon>
    </lineage>
</organism>
<keyword evidence="1" id="KW-1133">Transmembrane helix</keyword>
<feature type="transmembrane region" description="Helical" evidence="1">
    <location>
        <begin position="127"/>
        <end position="144"/>
    </location>
</feature>
<dbReference type="RefSeq" id="WP_000770187.1">
    <property type="nucleotide sequence ID" value="NZ_AHNQ02000022.1"/>
</dbReference>
<dbReference type="Gene3D" id="3.40.50.300">
    <property type="entry name" value="P-loop containing nucleotide triphosphate hydrolases"/>
    <property type="match status" value="1"/>
</dbReference>
<comment type="caution">
    <text evidence="2">The sequence shown here is derived from an EMBL/GenBank/DDBJ whole genome shotgun (WGS) entry which is preliminary data.</text>
</comment>
<keyword evidence="1" id="KW-0472">Membrane</keyword>
<sequence>MKLKYSKLIMVGPTNSGKTTTSYKYNSKKSRIFNFDQEYKNKLNIKLIGKKKFRTIHQSVLDKIIKNENNLCVYEGSHLILPYLFNTIIETIKSESLVFILFDFSFFDLWIRMKNRPSYRKTRFEKFMLLFITYILFSLNKNILTKKLKEKNIKYIKIKNSNLLPDEIVRLINYQLSIYNV</sequence>
<evidence type="ECO:0000313" key="2">
    <source>
        <dbReference type="EMBL" id="EKO25797.1"/>
    </source>
</evidence>
<dbReference type="AlphaFoldDB" id="A0A0F6HBX1"/>
<name>A0A0F6HBX1_LEPIR</name>
<keyword evidence="1" id="KW-0812">Transmembrane</keyword>
<evidence type="ECO:0000256" key="1">
    <source>
        <dbReference type="SAM" id="Phobius"/>
    </source>
</evidence>
<evidence type="ECO:0008006" key="4">
    <source>
        <dbReference type="Google" id="ProtNLM"/>
    </source>
</evidence>
<dbReference type="SUPFAM" id="SSF52540">
    <property type="entry name" value="P-loop containing nucleoside triphosphate hydrolases"/>
    <property type="match status" value="1"/>
</dbReference>
<dbReference type="EMBL" id="AHNQ02000022">
    <property type="protein sequence ID" value="EKO25797.1"/>
    <property type="molecule type" value="Genomic_DNA"/>
</dbReference>
<protein>
    <recommendedName>
        <fullName evidence="4">AAA domain protein</fullName>
    </recommendedName>
</protein>
<gene>
    <name evidence="2" type="ORF">LEP1GSC104_4637</name>
</gene>
<dbReference type="Proteomes" id="UP000006324">
    <property type="component" value="Unassembled WGS sequence"/>
</dbReference>
<reference evidence="2 3" key="1">
    <citation type="submission" date="2012-09" db="EMBL/GenBank/DDBJ databases">
        <authorList>
            <person name="Harkins D.M."/>
            <person name="Durkin A.S."/>
            <person name="Brinkac L.M."/>
            <person name="Selengut J.D."/>
            <person name="Sanka R."/>
            <person name="DePew J."/>
            <person name="Purushe J."/>
            <person name="Chanthongthip A."/>
            <person name="Lattana O."/>
            <person name="Phetsouvanh R."/>
            <person name="Newton P.N."/>
            <person name="Vinetz J.M."/>
            <person name="Sutton G.G."/>
            <person name="Nelson W.C."/>
            <person name="Fouts D.E."/>
        </authorList>
    </citation>
    <scope>NUCLEOTIDE SEQUENCE [LARGE SCALE GENOMIC DNA]</scope>
    <source>
        <strain evidence="2 3">UI 12621</strain>
    </source>
</reference>